<evidence type="ECO:0000256" key="3">
    <source>
        <dbReference type="PROSITE-ProRule" id="PRU00169"/>
    </source>
</evidence>
<dbReference type="InterPro" id="IPR011006">
    <property type="entry name" value="CheY-like_superfamily"/>
</dbReference>
<evidence type="ECO:0000313" key="7">
    <source>
        <dbReference type="EMBL" id="ATI42539.1"/>
    </source>
</evidence>
<evidence type="ECO:0000256" key="4">
    <source>
        <dbReference type="SAM" id="MobiDB-lite"/>
    </source>
</evidence>
<dbReference type="EC" id="2.7.7.65" evidence="1"/>
<sequence>MFGGHLPLLQNSFRDRNTILTIAGASRSGQPCRSPRAGRRTVPATQTGPSGPRDGQLPEVSVPGRILIIDPVEINRIALNVKLSRACYDVQLAASLRDGVRMLRAALPDLLLISLRTAPTDRPAPAAPSAKGAKRSRSDPTDTALRLCRELRRWPVSADLPVIVLTDPDPPDLRLRALEAGATDVMAEPGDALLLARLRSLVRLRHMEEELTLRGDGPDLFAMAEPVTPFTPAAPVHSRATPAGLASPGLPPQTSTPPPFTPPERPRLPARRASDSFDTPPVTEPALQGRVALVGATPAQALIWQQALRPHLPWPLTAMTREQALTLADPARAPDLLVIAPQPEQGSALPLLAELRSRCELRFSKLLVTLPAEQTDTAAMALDLGAAEVLADAIDPRELALRLRAQFARKHRDDRSRARLRDGLRAAYTDSLTGLYNRRYALEHLDALRAGSGGMRRGFAVLLLDLDRFKQINDRHGHPTGDRVLCVVADLLRANLRTGDVAARIGGDEFLVLLSETSDGAARSAAERLCARIAAAPVLIAPPAAARPGPILHQTISVGVLPIPAGSGAVPDAASLIAAADQALYRAKRAGRNRVAAATQLPRVVRPRTPRVTSGPRQP</sequence>
<dbReference type="GO" id="GO:0052621">
    <property type="term" value="F:diguanylate cyclase activity"/>
    <property type="evidence" value="ECO:0007669"/>
    <property type="project" value="UniProtKB-EC"/>
</dbReference>
<feature type="compositionally biased region" description="Pro residues" evidence="4">
    <location>
        <begin position="249"/>
        <end position="263"/>
    </location>
</feature>
<feature type="region of interest" description="Disordered" evidence="4">
    <location>
        <begin position="25"/>
        <end position="58"/>
    </location>
</feature>
<dbReference type="FunFam" id="3.30.70.270:FF:000001">
    <property type="entry name" value="Diguanylate cyclase domain protein"/>
    <property type="match status" value="1"/>
</dbReference>
<dbReference type="SUPFAM" id="SSF52172">
    <property type="entry name" value="CheY-like"/>
    <property type="match status" value="3"/>
</dbReference>
<feature type="domain" description="Response regulatory" evidence="5">
    <location>
        <begin position="290"/>
        <end position="407"/>
    </location>
</feature>
<feature type="compositionally biased region" description="Basic and acidic residues" evidence="4">
    <location>
        <begin position="264"/>
        <end position="275"/>
    </location>
</feature>
<feature type="domain" description="GGDEF" evidence="6">
    <location>
        <begin position="457"/>
        <end position="600"/>
    </location>
</feature>
<dbReference type="SMART" id="SM00448">
    <property type="entry name" value="REC"/>
    <property type="match status" value="1"/>
</dbReference>
<evidence type="ECO:0000256" key="2">
    <source>
        <dbReference type="ARBA" id="ARBA00034247"/>
    </source>
</evidence>
<feature type="compositionally biased region" description="Low complexity" evidence="4">
    <location>
        <begin position="121"/>
        <end position="131"/>
    </location>
</feature>
<dbReference type="NCBIfam" id="TIGR00254">
    <property type="entry name" value="GGDEF"/>
    <property type="match status" value="1"/>
</dbReference>
<dbReference type="InterPro" id="IPR029787">
    <property type="entry name" value="Nucleotide_cyclase"/>
</dbReference>
<dbReference type="Gene3D" id="3.40.50.2300">
    <property type="match status" value="1"/>
</dbReference>
<dbReference type="InterPro" id="IPR043128">
    <property type="entry name" value="Rev_trsase/Diguanyl_cyclase"/>
</dbReference>
<gene>
    <name evidence="7" type="ORF">CBW24_11330</name>
</gene>
<name>A0A291M0Q8_9RHOB</name>
<comment type="caution">
    <text evidence="3">Lacks conserved residue(s) required for the propagation of feature annotation.</text>
</comment>
<dbReference type="CDD" id="cd00156">
    <property type="entry name" value="REC"/>
    <property type="match status" value="1"/>
</dbReference>
<dbReference type="KEGG" id="cmag:CBW24_11330"/>
<dbReference type="InterPro" id="IPR001789">
    <property type="entry name" value="Sig_transdc_resp-reg_receiver"/>
</dbReference>
<dbReference type="CDD" id="cd01949">
    <property type="entry name" value="GGDEF"/>
    <property type="match status" value="1"/>
</dbReference>
<reference evidence="7 8" key="1">
    <citation type="submission" date="2017-05" db="EMBL/GenBank/DDBJ databases">
        <title>Comparative genomic and metabolic analysis of manganese-oxidizing mechanisms in Celeribater manganoxidans DY25T: its adaption to the environment of polymetallic nodule.</title>
        <authorList>
            <person name="Wang X."/>
        </authorList>
    </citation>
    <scope>NUCLEOTIDE SEQUENCE [LARGE SCALE GENOMIC DNA]</scope>
    <source>
        <strain evidence="7 8">DY25</strain>
    </source>
</reference>
<dbReference type="Pfam" id="PF00990">
    <property type="entry name" value="GGDEF"/>
    <property type="match status" value="1"/>
</dbReference>
<dbReference type="PROSITE" id="PS50887">
    <property type="entry name" value="GGDEF"/>
    <property type="match status" value="1"/>
</dbReference>
<dbReference type="EMBL" id="CP021404">
    <property type="protein sequence ID" value="ATI42539.1"/>
    <property type="molecule type" value="Genomic_DNA"/>
</dbReference>
<evidence type="ECO:0000259" key="6">
    <source>
        <dbReference type="PROSITE" id="PS50887"/>
    </source>
</evidence>
<evidence type="ECO:0000259" key="5">
    <source>
        <dbReference type="PROSITE" id="PS50110"/>
    </source>
</evidence>
<dbReference type="InterPro" id="IPR000160">
    <property type="entry name" value="GGDEF_dom"/>
</dbReference>
<dbReference type="PANTHER" id="PTHR45138">
    <property type="entry name" value="REGULATORY COMPONENTS OF SENSORY TRANSDUCTION SYSTEM"/>
    <property type="match status" value="1"/>
</dbReference>
<feature type="region of interest" description="Disordered" evidence="4">
    <location>
        <begin position="121"/>
        <end position="142"/>
    </location>
</feature>
<evidence type="ECO:0000313" key="8">
    <source>
        <dbReference type="Proteomes" id="UP000219050"/>
    </source>
</evidence>
<dbReference type="PANTHER" id="PTHR45138:SF9">
    <property type="entry name" value="DIGUANYLATE CYCLASE DGCM-RELATED"/>
    <property type="match status" value="1"/>
</dbReference>
<comment type="catalytic activity">
    <reaction evidence="2">
        <text>2 GTP = 3',3'-c-di-GMP + 2 diphosphate</text>
        <dbReference type="Rhea" id="RHEA:24898"/>
        <dbReference type="ChEBI" id="CHEBI:33019"/>
        <dbReference type="ChEBI" id="CHEBI:37565"/>
        <dbReference type="ChEBI" id="CHEBI:58805"/>
        <dbReference type="EC" id="2.7.7.65"/>
    </reaction>
</comment>
<dbReference type="AlphaFoldDB" id="A0A291M0Q8"/>
<dbReference type="Proteomes" id="UP000219050">
    <property type="component" value="Chromosome"/>
</dbReference>
<dbReference type="Gene3D" id="3.30.70.270">
    <property type="match status" value="1"/>
</dbReference>
<dbReference type="GO" id="GO:0043709">
    <property type="term" value="P:cell adhesion involved in single-species biofilm formation"/>
    <property type="evidence" value="ECO:0007669"/>
    <property type="project" value="TreeGrafter"/>
</dbReference>
<proteinExistence type="predicted"/>
<feature type="domain" description="Response regulatory" evidence="5">
    <location>
        <begin position="65"/>
        <end position="203"/>
    </location>
</feature>
<dbReference type="GO" id="GO:0005886">
    <property type="term" value="C:plasma membrane"/>
    <property type="evidence" value="ECO:0007669"/>
    <property type="project" value="TreeGrafter"/>
</dbReference>
<organism evidence="7 8">
    <name type="scientific">Pacificitalea manganoxidans</name>
    <dbReference type="NCBI Taxonomy" id="1411902"/>
    <lineage>
        <taxon>Bacteria</taxon>
        <taxon>Pseudomonadati</taxon>
        <taxon>Pseudomonadota</taxon>
        <taxon>Alphaproteobacteria</taxon>
        <taxon>Rhodobacterales</taxon>
        <taxon>Paracoccaceae</taxon>
        <taxon>Pacificitalea</taxon>
    </lineage>
</organism>
<dbReference type="PROSITE" id="PS50110">
    <property type="entry name" value="RESPONSE_REGULATORY"/>
    <property type="match status" value="2"/>
</dbReference>
<dbReference type="InterPro" id="IPR050469">
    <property type="entry name" value="Diguanylate_Cyclase"/>
</dbReference>
<evidence type="ECO:0000256" key="1">
    <source>
        <dbReference type="ARBA" id="ARBA00012528"/>
    </source>
</evidence>
<protein>
    <recommendedName>
        <fullName evidence="1">diguanylate cyclase</fullName>
        <ecNumber evidence="1">2.7.7.65</ecNumber>
    </recommendedName>
</protein>
<dbReference type="GO" id="GO:0000160">
    <property type="term" value="P:phosphorelay signal transduction system"/>
    <property type="evidence" value="ECO:0007669"/>
    <property type="project" value="InterPro"/>
</dbReference>
<dbReference type="SUPFAM" id="SSF55073">
    <property type="entry name" value="Nucleotide cyclase"/>
    <property type="match status" value="1"/>
</dbReference>
<dbReference type="GO" id="GO:1902201">
    <property type="term" value="P:negative regulation of bacterial-type flagellum-dependent cell motility"/>
    <property type="evidence" value="ECO:0007669"/>
    <property type="project" value="TreeGrafter"/>
</dbReference>
<feature type="region of interest" description="Disordered" evidence="4">
    <location>
        <begin position="232"/>
        <end position="282"/>
    </location>
</feature>
<dbReference type="SMART" id="SM00267">
    <property type="entry name" value="GGDEF"/>
    <property type="match status" value="1"/>
</dbReference>
<accession>A0A291M0Q8</accession>
<keyword evidence="8" id="KW-1185">Reference proteome</keyword>